<dbReference type="Proteomes" id="UP000749646">
    <property type="component" value="Unassembled WGS sequence"/>
</dbReference>
<keyword evidence="3" id="KW-1185">Reference proteome</keyword>
<dbReference type="EMBL" id="JAAAHW010010985">
    <property type="protein sequence ID" value="KAF9921665.1"/>
    <property type="molecule type" value="Genomic_DNA"/>
</dbReference>
<reference evidence="2" key="1">
    <citation type="journal article" date="2020" name="Fungal Divers.">
        <title>Resolving the Mortierellaceae phylogeny through synthesis of multi-gene phylogenetics and phylogenomics.</title>
        <authorList>
            <person name="Vandepol N."/>
            <person name="Liber J."/>
            <person name="Desiro A."/>
            <person name="Na H."/>
            <person name="Kennedy M."/>
            <person name="Barry K."/>
            <person name="Grigoriev I.V."/>
            <person name="Miller A.N."/>
            <person name="O'Donnell K."/>
            <person name="Stajich J.E."/>
            <person name="Bonito G."/>
        </authorList>
    </citation>
    <scope>NUCLEOTIDE SEQUENCE</scope>
    <source>
        <strain evidence="2">MES-2147</strain>
    </source>
</reference>
<dbReference type="InterPro" id="IPR037473">
    <property type="entry name" value="Lcp-like"/>
</dbReference>
<evidence type="ECO:0000313" key="3">
    <source>
        <dbReference type="Proteomes" id="UP000749646"/>
    </source>
</evidence>
<feature type="domain" description="ER-bound oxygenase mpaB/mpaB'/Rubber oxygenase catalytic" evidence="1">
    <location>
        <begin position="197"/>
        <end position="340"/>
    </location>
</feature>
<feature type="non-terminal residue" evidence="2">
    <location>
        <position position="407"/>
    </location>
</feature>
<dbReference type="InterPro" id="IPR018713">
    <property type="entry name" value="MPAB/Lcp_cat_dom"/>
</dbReference>
<protein>
    <recommendedName>
        <fullName evidence="1">ER-bound oxygenase mpaB/mpaB'/Rubber oxygenase catalytic domain-containing protein</fullName>
    </recommendedName>
</protein>
<proteinExistence type="predicted"/>
<sequence length="407" mass="46471">MACPAGFTFDSTPRKGPNAEMTETLQSGTRLFYHGYDIVWSENHLLASRLESLRRIGDELADNALQVLKIKPGEDAYTILQAYVAQPEHEQESPAPRMLMKQLMAVPEWVDWEQVRRGQQVFWRYYFFISHALLHFSLAGGFSAPKISKVLTSTGYLSGSRTKERVYETSQFVLDIANSLEHLQPGSGAGWKSTIQDLLGTLFSFSNCVWRVMETKMGVHMTRQEREDYLHLWRYVGYLMGVDDIFGATKSPELADACLESIILHSVEPDPESGKLCASLLKSMAATPKLMTKVIRTLGLPDPFKFHLVLAESLLGADFWKANGLPSMSKPYWLLQKLMIWLMMVDLRLVNMLPWWFRARSLMIQKTYYMMVAKNLGKKRTQFELRELPKTLPDIQLASKSLDDLTP</sequence>
<name>A0A9P6LRH8_9FUNG</name>
<dbReference type="PANTHER" id="PTHR37539">
    <property type="entry name" value="SECRETED PROTEIN-RELATED"/>
    <property type="match status" value="1"/>
</dbReference>
<dbReference type="AlphaFoldDB" id="A0A9P6LRH8"/>
<evidence type="ECO:0000259" key="1">
    <source>
        <dbReference type="Pfam" id="PF09995"/>
    </source>
</evidence>
<gene>
    <name evidence="2" type="ORF">BGZ65_010166</name>
</gene>
<dbReference type="Pfam" id="PF09995">
    <property type="entry name" value="MPAB_Lcp_cat"/>
    <property type="match status" value="1"/>
</dbReference>
<organism evidence="2 3">
    <name type="scientific">Modicella reniformis</name>
    <dbReference type="NCBI Taxonomy" id="1440133"/>
    <lineage>
        <taxon>Eukaryota</taxon>
        <taxon>Fungi</taxon>
        <taxon>Fungi incertae sedis</taxon>
        <taxon>Mucoromycota</taxon>
        <taxon>Mortierellomycotina</taxon>
        <taxon>Mortierellomycetes</taxon>
        <taxon>Mortierellales</taxon>
        <taxon>Mortierellaceae</taxon>
        <taxon>Modicella</taxon>
    </lineage>
</organism>
<evidence type="ECO:0000313" key="2">
    <source>
        <dbReference type="EMBL" id="KAF9921665.1"/>
    </source>
</evidence>
<dbReference type="PANTHER" id="PTHR37539:SF1">
    <property type="entry name" value="ER-BOUND OXYGENASE MPAB_MPAB'_RUBBER OXYGENASE CATALYTIC DOMAIN-CONTAINING PROTEIN"/>
    <property type="match status" value="1"/>
</dbReference>
<comment type="caution">
    <text evidence="2">The sequence shown here is derived from an EMBL/GenBank/DDBJ whole genome shotgun (WGS) entry which is preliminary data.</text>
</comment>
<accession>A0A9P6LRH8</accession>
<dbReference type="GO" id="GO:0016491">
    <property type="term" value="F:oxidoreductase activity"/>
    <property type="evidence" value="ECO:0007669"/>
    <property type="project" value="InterPro"/>
</dbReference>
<dbReference type="OrthoDB" id="6361347at2759"/>